<feature type="region of interest" description="Disordered" evidence="2">
    <location>
        <begin position="205"/>
        <end position="225"/>
    </location>
</feature>
<dbReference type="RefSeq" id="XP_044544681.1">
    <property type="nucleotide sequence ID" value="XM_044699506.1"/>
</dbReference>
<accession>A0AA88GH62</accession>
<gene>
    <name evidence="3" type="ORF">C9374_009330</name>
</gene>
<dbReference type="SUPFAM" id="SSF48403">
    <property type="entry name" value="Ankyrin repeat"/>
    <property type="match status" value="1"/>
</dbReference>
<dbReference type="PRINTS" id="PR01415">
    <property type="entry name" value="ANKYRIN"/>
</dbReference>
<dbReference type="Proteomes" id="UP000816034">
    <property type="component" value="Unassembled WGS sequence"/>
</dbReference>
<feature type="compositionally biased region" description="Basic residues" evidence="2">
    <location>
        <begin position="212"/>
        <end position="225"/>
    </location>
</feature>
<name>A0AA88GH62_NAELO</name>
<keyword evidence="4" id="KW-1185">Reference proteome</keyword>
<dbReference type="Pfam" id="PF00023">
    <property type="entry name" value="Ank"/>
    <property type="match status" value="1"/>
</dbReference>
<dbReference type="PANTHER" id="PTHR24118">
    <property type="entry name" value="POTE ANKYRIN DOMAIN"/>
    <property type="match status" value="1"/>
</dbReference>
<evidence type="ECO:0000313" key="3">
    <source>
        <dbReference type="EMBL" id="KAG2377419.1"/>
    </source>
</evidence>
<keyword evidence="1" id="KW-0040">ANK repeat</keyword>
<dbReference type="AlphaFoldDB" id="A0AA88GH62"/>
<reference evidence="3 4" key="1">
    <citation type="journal article" date="2018" name="BMC Genomics">
        <title>The genome of Naegleria lovaniensis, the basis for a comparative approach to unravel pathogenicity factors of the human pathogenic amoeba N. fowleri.</title>
        <authorList>
            <person name="Liechti N."/>
            <person name="Schurch N."/>
            <person name="Bruggmann R."/>
            <person name="Wittwer M."/>
        </authorList>
    </citation>
    <scope>NUCLEOTIDE SEQUENCE [LARGE SCALE GENOMIC DNA]</scope>
    <source>
        <strain evidence="3 4">ATCC 30569</strain>
    </source>
</reference>
<evidence type="ECO:0000256" key="1">
    <source>
        <dbReference type="PROSITE-ProRule" id="PRU00023"/>
    </source>
</evidence>
<feature type="repeat" description="ANK" evidence="1">
    <location>
        <begin position="73"/>
        <end position="105"/>
    </location>
</feature>
<dbReference type="Gene3D" id="1.25.40.20">
    <property type="entry name" value="Ankyrin repeat-containing domain"/>
    <property type="match status" value="2"/>
</dbReference>
<proteinExistence type="predicted"/>
<feature type="repeat" description="ANK" evidence="1">
    <location>
        <begin position="106"/>
        <end position="138"/>
    </location>
</feature>
<dbReference type="PROSITE" id="PS50297">
    <property type="entry name" value="ANK_REP_REGION"/>
    <property type="match status" value="3"/>
</dbReference>
<dbReference type="Pfam" id="PF12796">
    <property type="entry name" value="Ank_2"/>
    <property type="match status" value="1"/>
</dbReference>
<dbReference type="InterPro" id="IPR002110">
    <property type="entry name" value="Ankyrin_rpt"/>
</dbReference>
<dbReference type="EMBL" id="PYSW02000038">
    <property type="protein sequence ID" value="KAG2377419.1"/>
    <property type="molecule type" value="Genomic_DNA"/>
</dbReference>
<comment type="caution">
    <text evidence="3">The sequence shown here is derived from an EMBL/GenBank/DDBJ whole genome shotgun (WGS) entry which is preliminary data.</text>
</comment>
<dbReference type="GeneID" id="68101784"/>
<evidence type="ECO:0000313" key="4">
    <source>
        <dbReference type="Proteomes" id="UP000816034"/>
    </source>
</evidence>
<dbReference type="InterPro" id="IPR036770">
    <property type="entry name" value="Ankyrin_rpt-contain_sf"/>
</dbReference>
<feature type="repeat" description="ANK" evidence="1">
    <location>
        <begin position="37"/>
        <end position="69"/>
    </location>
</feature>
<dbReference type="PANTHER" id="PTHR24118:SF99">
    <property type="entry name" value="POTE ANKYRIN DOMAIN FAMILY MEMBER 3C-RELATED"/>
    <property type="match status" value="1"/>
</dbReference>
<evidence type="ECO:0000256" key="2">
    <source>
        <dbReference type="SAM" id="MobiDB-lite"/>
    </source>
</evidence>
<protein>
    <submittedName>
        <fullName evidence="3">Uncharacterized protein</fullName>
    </submittedName>
</protein>
<dbReference type="PROSITE" id="PS50088">
    <property type="entry name" value="ANK_REPEAT"/>
    <property type="match status" value="3"/>
</dbReference>
<dbReference type="SMART" id="SM00248">
    <property type="entry name" value="ANK"/>
    <property type="match status" value="5"/>
</dbReference>
<sequence length="225" mass="25271">MSEQLLMNAIENGDLQQVSTLIVETNANVNYIDFQNKGYTPCHLAAEKGLMSVLELLLTYNGDPNIPSDDQVGSQTPLHLATSKGYKKIVETLLNYYADPNMQDANGYTPLHVACRKGFLEISKLLLAKGGDPDIKDQQGKTAYYWAQEYKHDEILPFLVLFSAMKESPSLPIEPTAEVKVREKLALYDYTKHHEQNKITIHVIKKPDSAGKKKKTTTKKKKSSK</sequence>
<organism evidence="3 4">
    <name type="scientific">Naegleria lovaniensis</name>
    <name type="common">Amoeba</name>
    <dbReference type="NCBI Taxonomy" id="51637"/>
    <lineage>
        <taxon>Eukaryota</taxon>
        <taxon>Discoba</taxon>
        <taxon>Heterolobosea</taxon>
        <taxon>Tetramitia</taxon>
        <taxon>Eutetramitia</taxon>
        <taxon>Vahlkampfiidae</taxon>
        <taxon>Naegleria</taxon>
    </lineage>
</organism>